<dbReference type="InterPro" id="IPR025667">
    <property type="entry name" value="SprB_repeat"/>
</dbReference>
<dbReference type="KEGG" id="fdv:JJC05_08460"/>
<organism evidence="1">
    <name type="scientific">Flavobacterium columnare</name>
    <dbReference type="NCBI Taxonomy" id="996"/>
    <lineage>
        <taxon>Bacteria</taxon>
        <taxon>Pseudomonadati</taxon>
        <taxon>Bacteroidota</taxon>
        <taxon>Flavobacteriia</taxon>
        <taxon>Flavobacteriales</taxon>
        <taxon>Flavobacteriaceae</taxon>
        <taxon>Flavobacterium</taxon>
    </lineage>
</organism>
<reference evidence="1" key="1">
    <citation type="submission" date="2020-12" db="EMBL/GenBank/DDBJ databases">
        <title>Genome sequencing of genetic groups of Flavobacterium columnare.</title>
        <authorList>
            <person name="Waldbieser G.C."/>
            <person name="Griffin M.J."/>
            <person name="LaFrentz B.R."/>
        </authorList>
    </citation>
    <scope>NUCLEOTIDE SEQUENCE</scope>
    <source>
        <strain evidence="1">90-106</strain>
    </source>
</reference>
<evidence type="ECO:0000313" key="1">
    <source>
        <dbReference type="EMBL" id="QYS87939.1"/>
    </source>
</evidence>
<name>A0A8G0KT69_9FLAO</name>
<dbReference type="Pfam" id="PF13573">
    <property type="entry name" value="SprB"/>
    <property type="match status" value="3"/>
</dbReference>
<dbReference type="EMBL" id="CP067378">
    <property type="protein sequence ID" value="QYS87939.1"/>
    <property type="molecule type" value="Genomic_DNA"/>
</dbReference>
<sequence length="546" mass="57458">MSTDGGVNYTPAIPTPIASLPFKYSIPPVSANTTYQFLVKDSKDCQVVTNTVTVKKLEPIVANHSTVAVTCNGGANGSVTFAPTGGAGGYQINFNNAGFSNQTTYAGLTQGTYNYTIRDLKLCTITGTITITQPNILKATAVLNPNYTCKNDASITVTVLPSENGAGGVEYSNNNGNTWQSSNIFNNLKAGTYTIVVRDKNGCTFTINPPFVVVPLTPPTDLTVTPTSSMTCPAKTINVQVTVTGGSLPLKEYAITDPVASAVTNTTGAFTNLSAGTYTFVVTDAKDCTYTEKYTINPLPDMSISNRVLSDIKCLNGTEGSAEISVSNFGTGYSYVVTGPTPSVGAKTASPFVLNNLLAGNYTVEVTNTTTKCKITSLFEIKTPTVALDATLDKDPITCTKQGSIIVNATGGWGGYTYTISPVAGTLTGNVFSNLPANNYTVTIKDAGGCQVIKTINLTNPNNPTLALGASDFCYDDTNKASLVVSASGGVAPYSFSLNGGAFVPSNTPTDSHTFNGLIPVLIQFPYEMLMDVQIRQYFNKLLITN</sequence>
<protein>
    <submittedName>
        <fullName evidence="1">SprB repeat-containing protein</fullName>
    </submittedName>
</protein>
<dbReference type="AlphaFoldDB" id="A0A8G0KT69"/>
<proteinExistence type="predicted"/>
<accession>A0A8G0KT69</accession>
<dbReference type="Proteomes" id="UP000824721">
    <property type="component" value="Chromosome"/>
</dbReference>
<gene>
    <name evidence="1" type="ORF">JJC05_08460</name>
</gene>